<reference evidence="2 3" key="1">
    <citation type="submission" date="2016-03" db="EMBL/GenBank/DDBJ databases">
        <title>Comparative genomics of the ectomycorrhizal sister species Rhizopogon vinicolor and Rhizopogon vesiculosus (Basidiomycota: Boletales) reveals a divergence of the mating type B locus.</title>
        <authorList>
            <person name="Mujic A.B."/>
            <person name="Kuo A."/>
            <person name="Tritt A."/>
            <person name="Lipzen A."/>
            <person name="Chen C."/>
            <person name="Johnson J."/>
            <person name="Sharma A."/>
            <person name="Barry K."/>
            <person name="Grigoriev I.V."/>
            <person name="Spatafora J.W."/>
        </authorList>
    </citation>
    <scope>NUCLEOTIDE SEQUENCE [LARGE SCALE GENOMIC DNA]</scope>
    <source>
        <strain evidence="2 3">AM-OR11-056</strain>
    </source>
</reference>
<name>A0A1J8PP78_9AGAM</name>
<dbReference type="AlphaFoldDB" id="A0A1J8PP78"/>
<dbReference type="EMBL" id="LVVM01005854">
    <property type="protein sequence ID" value="OJA09603.1"/>
    <property type="molecule type" value="Genomic_DNA"/>
</dbReference>
<feature type="compositionally biased region" description="Polar residues" evidence="1">
    <location>
        <begin position="95"/>
        <end position="115"/>
    </location>
</feature>
<feature type="region of interest" description="Disordered" evidence="1">
    <location>
        <begin position="79"/>
        <end position="189"/>
    </location>
</feature>
<sequence length="699" mass="77125">MSTPSGFSTTRSTANLAKLTVPQLKALCKERRIVGYSKLGKAALLKLTSTGVTTPNDDATHNLQPVLPIQVAISETRAPEVPEPTGHPVCHLQAPSPSSSTQTANKVPSAEQSAQLKPLPVSGPVNLTSQLSTVDRQLSRPQASETNHGTKRSRISAVPKSAKKQKSFPLDAVSSHHADSSDSTKPSVPSIGTLAAHAVLTSVTESSRSAIDRPPHSSVSSTVPIVTKHTQLVQKGSSSKRYARFKPLVLTRTPAVANTPLNSQRATFNDHPVDGIACISGTFSLEAVPLPTPSFVNITLPPKLSDRKRVQRWAIILCTISDEDCQTCALVSRAFRYAVYLSAAHILAQKYRGRRLDEIVKRYPQNMTNMWPYLRQRQNEVSLWRRAFQISFIGRYISALGIEPLSARLWASPDDEKQVVVALRYVGFDWGKSTVKHKFRFVLTRLWFTLSVGTNERDPSAWLKHTVEDAQEVVKSEIWAITIRNGISLSVFYVLESTCEVIGRARNVPQLEVYSPGLRSDWSEYISSRTGASMEPCSLMLEHLRWANYEEYDRGVSRHWLRRISGEGNVGLSKKVVAERYVMACVVANSISGQWMSSHGMAQEFAGLPSKVTVDTTRERTPNVNLYLPAHHHVESVHFTTPKGVPFHPALAVVQTPAREYIVLKDNGMQVGCEEDGVTNVWMRVLGCDQNGIAVVCSK</sequence>
<keyword evidence="3" id="KW-1185">Reference proteome</keyword>
<proteinExistence type="predicted"/>
<dbReference type="OrthoDB" id="2368680at2759"/>
<evidence type="ECO:0000313" key="3">
    <source>
        <dbReference type="Proteomes" id="UP000183567"/>
    </source>
</evidence>
<dbReference type="STRING" id="180088.A0A1J8PP78"/>
<accession>A0A1J8PP78</accession>
<evidence type="ECO:0008006" key="4">
    <source>
        <dbReference type="Google" id="ProtNLM"/>
    </source>
</evidence>
<evidence type="ECO:0000313" key="2">
    <source>
        <dbReference type="EMBL" id="OJA09603.1"/>
    </source>
</evidence>
<protein>
    <recommendedName>
        <fullName evidence="4">Rho termination factor N-terminal domain-containing protein</fullName>
    </recommendedName>
</protein>
<organism evidence="2 3">
    <name type="scientific">Rhizopogon vesiculosus</name>
    <dbReference type="NCBI Taxonomy" id="180088"/>
    <lineage>
        <taxon>Eukaryota</taxon>
        <taxon>Fungi</taxon>
        <taxon>Dikarya</taxon>
        <taxon>Basidiomycota</taxon>
        <taxon>Agaricomycotina</taxon>
        <taxon>Agaricomycetes</taxon>
        <taxon>Agaricomycetidae</taxon>
        <taxon>Boletales</taxon>
        <taxon>Suillineae</taxon>
        <taxon>Rhizopogonaceae</taxon>
        <taxon>Rhizopogon</taxon>
    </lineage>
</organism>
<dbReference type="Proteomes" id="UP000183567">
    <property type="component" value="Unassembled WGS sequence"/>
</dbReference>
<feature type="compositionally biased region" description="Polar residues" evidence="1">
    <location>
        <begin position="125"/>
        <end position="147"/>
    </location>
</feature>
<gene>
    <name evidence="2" type="ORF">AZE42_10264</name>
</gene>
<comment type="caution">
    <text evidence="2">The sequence shown here is derived from an EMBL/GenBank/DDBJ whole genome shotgun (WGS) entry which is preliminary data.</text>
</comment>
<evidence type="ECO:0000256" key="1">
    <source>
        <dbReference type="SAM" id="MobiDB-lite"/>
    </source>
</evidence>